<accession>A0AAW1VUE5</accession>
<organism evidence="1 2">
    <name type="scientific">Rubus argutus</name>
    <name type="common">Southern blackberry</name>
    <dbReference type="NCBI Taxonomy" id="59490"/>
    <lineage>
        <taxon>Eukaryota</taxon>
        <taxon>Viridiplantae</taxon>
        <taxon>Streptophyta</taxon>
        <taxon>Embryophyta</taxon>
        <taxon>Tracheophyta</taxon>
        <taxon>Spermatophyta</taxon>
        <taxon>Magnoliopsida</taxon>
        <taxon>eudicotyledons</taxon>
        <taxon>Gunneridae</taxon>
        <taxon>Pentapetalae</taxon>
        <taxon>rosids</taxon>
        <taxon>fabids</taxon>
        <taxon>Rosales</taxon>
        <taxon>Rosaceae</taxon>
        <taxon>Rosoideae</taxon>
        <taxon>Rosoideae incertae sedis</taxon>
        <taxon>Rubus</taxon>
    </lineage>
</organism>
<evidence type="ECO:0000313" key="2">
    <source>
        <dbReference type="Proteomes" id="UP001457282"/>
    </source>
</evidence>
<protein>
    <submittedName>
        <fullName evidence="1">Uncharacterized protein</fullName>
    </submittedName>
</protein>
<dbReference type="AlphaFoldDB" id="A0AAW1VUE5"/>
<sequence length="120" mass="13687">MLRRFNEDKVKPLSTLMIVHSLEGPYHPADGNEEILEPEVPYLSIISALLYLTKCVRLDISFTASLLARDSYAPTRSRWNGIKDISSLPNGMTDMDLFYPYASRNGSKPAFDYWKDARLV</sequence>
<gene>
    <name evidence="1" type="ORF">M0R45_034481</name>
</gene>
<evidence type="ECO:0000313" key="1">
    <source>
        <dbReference type="EMBL" id="KAK9910523.1"/>
    </source>
</evidence>
<dbReference type="Proteomes" id="UP001457282">
    <property type="component" value="Unassembled WGS sequence"/>
</dbReference>
<reference evidence="1 2" key="1">
    <citation type="journal article" date="2023" name="G3 (Bethesda)">
        <title>A chromosome-length genome assembly and annotation of blackberry (Rubus argutus, cv. 'Hillquist').</title>
        <authorList>
            <person name="Bruna T."/>
            <person name="Aryal R."/>
            <person name="Dudchenko O."/>
            <person name="Sargent D.J."/>
            <person name="Mead D."/>
            <person name="Buti M."/>
            <person name="Cavallini A."/>
            <person name="Hytonen T."/>
            <person name="Andres J."/>
            <person name="Pham M."/>
            <person name="Weisz D."/>
            <person name="Mascagni F."/>
            <person name="Usai G."/>
            <person name="Natali L."/>
            <person name="Bassil N."/>
            <person name="Fernandez G.E."/>
            <person name="Lomsadze A."/>
            <person name="Armour M."/>
            <person name="Olukolu B."/>
            <person name="Poorten T."/>
            <person name="Britton C."/>
            <person name="Davik J."/>
            <person name="Ashrafi H."/>
            <person name="Aiden E.L."/>
            <person name="Borodovsky M."/>
            <person name="Worthington M."/>
        </authorList>
    </citation>
    <scope>NUCLEOTIDE SEQUENCE [LARGE SCALE GENOMIC DNA]</scope>
    <source>
        <strain evidence="1">PI 553951</strain>
    </source>
</reference>
<keyword evidence="2" id="KW-1185">Reference proteome</keyword>
<comment type="caution">
    <text evidence="1">The sequence shown here is derived from an EMBL/GenBank/DDBJ whole genome shotgun (WGS) entry which is preliminary data.</text>
</comment>
<proteinExistence type="predicted"/>
<dbReference type="EMBL" id="JBEDUW010000007">
    <property type="protein sequence ID" value="KAK9910523.1"/>
    <property type="molecule type" value="Genomic_DNA"/>
</dbReference>
<name>A0AAW1VUE5_RUBAR</name>